<evidence type="ECO:0000313" key="5">
    <source>
        <dbReference type="Proteomes" id="UP000184330"/>
    </source>
</evidence>
<dbReference type="Gene3D" id="3.40.50.300">
    <property type="entry name" value="P-loop containing nucleotide triphosphate hydrolases"/>
    <property type="match status" value="1"/>
</dbReference>
<dbReference type="InterPro" id="IPR045063">
    <property type="entry name" value="Dynamin_N"/>
</dbReference>
<reference evidence="4 5" key="1">
    <citation type="submission" date="2016-03" db="EMBL/GenBank/DDBJ databases">
        <authorList>
            <person name="Ploux O."/>
        </authorList>
    </citation>
    <scope>NUCLEOTIDE SEQUENCE [LARGE SCALE GENOMIC DNA]</scope>
    <source>
        <strain evidence="4 5">UAMH 11012</strain>
    </source>
</reference>
<feature type="domain" description="DUF7605" evidence="3">
    <location>
        <begin position="793"/>
        <end position="965"/>
    </location>
</feature>
<evidence type="ECO:0000259" key="3">
    <source>
        <dbReference type="Pfam" id="PF24564"/>
    </source>
</evidence>
<keyword evidence="5" id="KW-1185">Reference proteome</keyword>
<protein>
    <recommendedName>
        <fullName evidence="6">Nuclear GTPase SLIP-GC</fullName>
    </recommendedName>
</protein>
<dbReference type="STRING" id="576137.A0A1L7XJX4"/>
<proteinExistence type="predicted"/>
<gene>
    <name evidence="4" type="ORF">PAC_15239</name>
</gene>
<dbReference type="PANTHER" id="PTHR36681:SF3">
    <property type="entry name" value="NUCLEAR GTPASE, GERMINAL CENTER-ASSOCIATED, TANDEM DUPLICATE 3"/>
    <property type="match status" value="1"/>
</dbReference>
<organism evidence="4 5">
    <name type="scientific">Phialocephala subalpina</name>
    <dbReference type="NCBI Taxonomy" id="576137"/>
    <lineage>
        <taxon>Eukaryota</taxon>
        <taxon>Fungi</taxon>
        <taxon>Dikarya</taxon>
        <taxon>Ascomycota</taxon>
        <taxon>Pezizomycotina</taxon>
        <taxon>Leotiomycetes</taxon>
        <taxon>Helotiales</taxon>
        <taxon>Mollisiaceae</taxon>
        <taxon>Phialocephala</taxon>
        <taxon>Phialocephala fortinii species complex</taxon>
    </lineage>
</organism>
<evidence type="ECO:0000256" key="1">
    <source>
        <dbReference type="SAM" id="MobiDB-lite"/>
    </source>
</evidence>
<sequence length="1061" mass="119365">MSGQPVRSVRMALQSAKSSLLEPLLNRYTNSPRAALDVPKNEAPPQSLRPEPSTGLAKASLVQAYTSSGQTQEEGELSNLATTLAHTARNTRLAKISDEASLEILEVEVKISLKFLEKLMSCLGAFTTQNQHSQDWIQQIKDLQERVVETPTIIGVVGNTGAGKSSVINALLDEERLVPTNCMRACTAVVTEISFNTSNDESAKYRAKIEFIKAEDWQSELEILLAEFHESNGTISPGCNTVDSPAGVAYAKIKAVYPQKTKEDLKHSTVEELMQDPCVRDVLGTVKTVERARPELVHTVLQRYVDSMEKTTASFLEKAEKREIEFWPLIKVVRIYTKATALSTGTVVVDLPGVHDSNKARATIAEDYMKQCAGLWIASPINRAVDDKAAKSLLGESFKRQLKYDGTYSQVTFICTKTDDISITEVAENHDLGGELFESWARIDQIEKDISTRQESVEELEKSKFDYGYELKDVKDQLKIWGNWKRHLENGETVVAPSDVSKKRKRSAEANGSRKERNYSRRSESYDSEDGTNTNTDDTAEELANRPVTILTSKVIKDKITELRLKKRSTARICAKLDADIKSQTQEIKSYIKEKGKIKAEISARCIKQRNDYSRAAIQVDFAAGIKEMDQEDAAEEDEEQFNPEQDLRDYDKVARSLPVFCVSSRAFQKLSGRLQREPDVPGFQSLEETEIPRLQAYCKKLTEAGRRTACRRFLNSLTELMNSMSLWIRGDGKERPMEGEFLRSRLQNLDEELGKAVQDCCREAEQTLAKHIFTKYSYVIQLAVDEAPLTVAKWGAPINKQNRAAGGYPWPTYKALCRREGVLSNAQGVHNMNLQLVEPIVKQLANPWERVFSERLPQAFKRFAKRTEMTLQSFHQGIISRAIQSGAGVTAVAMLGQQVRNYQAVFGDVADDILRDINAHQREANRAFAPVIAKTLASAYEKCAAERDRGLYQRMKTHMTTHVEICRSTMFAESCEEVKDLLTQMCRGVEKSMSEKTRGVFELIRQKYLIVLNGERLQEYLMPPLDRHMRTEIAGLIQARKDGTDVREEATETATIGPLA</sequence>
<feature type="compositionally biased region" description="Basic and acidic residues" evidence="1">
    <location>
        <begin position="512"/>
        <end position="525"/>
    </location>
</feature>
<dbReference type="EMBL" id="FJOG01000030">
    <property type="protein sequence ID" value="CZR65339.1"/>
    <property type="molecule type" value="Genomic_DNA"/>
</dbReference>
<dbReference type="InterPro" id="IPR027417">
    <property type="entry name" value="P-loop_NTPase"/>
</dbReference>
<feature type="domain" description="Dynamin N-terminal" evidence="2">
    <location>
        <begin position="154"/>
        <end position="396"/>
    </location>
</feature>
<dbReference type="Pfam" id="PF24564">
    <property type="entry name" value="DUF7605"/>
    <property type="match status" value="1"/>
</dbReference>
<accession>A0A1L7XJX4</accession>
<dbReference type="OrthoDB" id="3598281at2759"/>
<dbReference type="PANTHER" id="PTHR36681">
    <property type="entry name" value="NUCLEAR GTPASE, GERMINAL CENTER-ASSOCIATED, TANDEM DUPLICATE 3"/>
    <property type="match status" value="1"/>
</dbReference>
<evidence type="ECO:0000259" key="2">
    <source>
        <dbReference type="Pfam" id="PF00350"/>
    </source>
</evidence>
<dbReference type="Pfam" id="PF00350">
    <property type="entry name" value="Dynamin_N"/>
    <property type="match status" value="1"/>
</dbReference>
<dbReference type="SUPFAM" id="SSF52540">
    <property type="entry name" value="P-loop containing nucleoside triphosphate hydrolases"/>
    <property type="match status" value="1"/>
</dbReference>
<name>A0A1L7XJX4_9HELO</name>
<feature type="region of interest" description="Disordered" evidence="1">
    <location>
        <begin position="31"/>
        <end position="54"/>
    </location>
</feature>
<dbReference type="InterPro" id="IPR056024">
    <property type="entry name" value="DUF7605"/>
</dbReference>
<dbReference type="Proteomes" id="UP000184330">
    <property type="component" value="Unassembled WGS sequence"/>
</dbReference>
<feature type="region of interest" description="Disordered" evidence="1">
    <location>
        <begin position="495"/>
        <end position="544"/>
    </location>
</feature>
<dbReference type="AlphaFoldDB" id="A0A1L7XJX4"/>
<evidence type="ECO:0008006" key="6">
    <source>
        <dbReference type="Google" id="ProtNLM"/>
    </source>
</evidence>
<evidence type="ECO:0000313" key="4">
    <source>
        <dbReference type="EMBL" id="CZR65339.1"/>
    </source>
</evidence>